<gene>
    <name evidence="1" type="ORF">NDU88_002014</name>
</gene>
<reference evidence="1" key="1">
    <citation type="journal article" date="2022" name="bioRxiv">
        <title>Sequencing and chromosome-scale assembly of the giantPleurodeles waltlgenome.</title>
        <authorList>
            <person name="Brown T."/>
            <person name="Elewa A."/>
            <person name="Iarovenko S."/>
            <person name="Subramanian E."/>
            <person name="Araus A.J."/>
            <person name="Petzold A."/>
            <person name="Susuki M."/>
            <person name="Suzuki K.-i.T."/>
            <person name="Hayashi T."/>
            <person name="Toyoda A."/>
            <person name="Oliveira C."/>
            <person name="Osipova E."/>
            <person name="Leigh N.D."/>
            <person name="Simon A."/>
            <person name="Yun M.H."/>
        </authorList>
    </citation>
    <scope>NUCLEOTIDE SEQUENCE</scope>
    <source>
        <strain evidence="1">20211129_DDA</strain>
        <tissue evidence="1">Liver</tissue>
    </source>
</reference>
<organism evidence="1 2">
    <name type="scientific">Pleurodeles waltl</name>
    <name type="common">Iberian ribbed newt</name>
    <dbReference type="NCBI Taxonomy" id="8319"/>
    <lineage>
        <taxon>Eukaryota</taxon>
        <taxon>Metazoa</taxon>
        <taxon>Chordata</taxon>
        <taxon>Craniata</taxon>
        <taxon>Vertebrata</taxon>
        <taxon>Euteleostomi</taxon>
        <taxon>Amphibia</taxon>
        <taxon>Batrachia</taxon>
        <taxon>Caudata</taxon>
        <taxon>Salamandroidea</taxon>
        <taxon>Salamandridae</taxon>
        <taxon>Pleurodelinae</taxon>
        <taxon>Pleurodeles</taxon>
    </lineage>
</organism>
<evidence type="ECO:0000313" key="2">
    <source>
        <dbReference type="Proteomes" id="UP001066276"/>
    </source>
</evidence>
<comment type="caution">
    <text evidence="1">The sequence shown here is derived from an EMBL/GenBank/DDBJ whole genome shotgun (WGS) entry which is preliminary data.</text>
</comment>
<dbReference type="EMBL" id="JANPWB010000010">
    <property type="protein sequence ID" value="KAJ1135576.1"/>
    <property type="molecule type" value="Genomic_DNA"/>
</dbReference>
<evidence type="ECO:0000313" key="1">
    <source>
        <dbReference type="EMBL" id="KAJ1135576.1"/>
    </source>
</evidence>
<protein>
    <submittedName>
        <fullName evidence="1">Uncharacterized protein</fullName>
    </submittedName>
</protein>
<proteinExistence type="predicted"/>
<accession>A0AAV7Q4Q9</accession>
<sequence length="68" mass="8053">MFHEHAHSELITYLSDAIWTTWAQTVLAYEYMYIPCARPQRVDNMYLTGAICTTWAHTVLAYEYMYVP</sequence>
<keyword evidence="2" id="KW-1185">Reference proteome</keyword>
<dbReference type="Proteomes" id="UP001066276">
    <property type="component" value="Chromosome 6"/>
</dbReference>
<dbReference type="AlphaFoldDB" id="A0AAV7Q4Q9"/>
<name>A0AAV7Q4Q9_PLEWA</name>